<dbReference type="AlphaFoldDB" id="A0A7C2UJF1"/>
<dbReference type="EMBL" id="DSFE01000058">
    <property type="protein sequence ID" value="HEU97742.1"/>
    <property type="molecule type" value="Genomic_DNA"/>
</dbReference>
<dbReference type="GO" id="GO:0006508">
    <property type="term" value="P:proteolysis"/>
    <property type="evidence" value="ECO:0007669"/>
    <property type="project" value="InterPro"/>
</dbReference>
<gene>
    <name evidence="4" type="ORF">ENO36_02660</name>
</gene>
<evidence type="ECO:0000259" key="3">
    <source>
        <dbReference type="Pfam" id="PF00326"/>
    </source>
</evidence>
<dbReference type="SUPFAM" id="SSF53474">
    <property type="entry name" value="alpha/beta-Hydrolases"/>
    <property type="match status" value="1"/>
</dbReference>
<feature type="non-terminal residue" evidence="4">
    <location>
        <position position="482"/>
    </location>
</feature>
<evidence type="ECO:0000256" key="2">
    <source>
        <dbReference type="ARBA" id="ARBA00022825"/>
    </source>
</evidence>
<reference evidence="4" key="1">
    <citation type="journal article" date="2020" name="mSystems">
        <title>Genome- and Community-Level Interaction Insights into Carbon Utilization and Element Cycling Functions of Hydrothermarchaeota in Hydrothermal Sediment.</title>
        <authorList>
            <person name="Zhou Z."/>
            <person name="Liu Y."/>
            <person name="Xu W."/>
            <person name="Pan J."/>
            <person name="Luo Z.H."/>
            <person name="Li M."/>
        </authorList>
    </citation>
    <scope>NUCLEOTIDE SEQUENCE [LARGE SCALE GENOMIC DNA]</scope>
    <source>
        <strain evidence="4">SpSt-1259</strain>
    </source>
</reference>
<evidence type="ECO:0000313" key="4">
    <source>
        <dbReference type="EMBL" id="HEU97742.1"/>
    </source>
</evidence>
<feature type="domain" description="Peptidase S9 prolyl oligopeptidase catalytic" evidence="3">
    <location>
        <begin position="429"/>
        <end position="480"/>
    </location>
</feature>
<dbReference type="PANTHER" id="PTHR42776:SF27">
    <property type="entry name" value="DIPEPTIDYL PEPTIDASE FAMILY MEMBER 6"/>
    <property type="match status" value="1"/>
</dbReference>
<dbReference type="PANTHER" id="PTHR42776">
    <property type="entry name" value="SERINE PEPTIDASE S9 FAMILY MEMBER"/>
    <property type="match status" value="1"/>
</dbReference>
<dbReference type="Proteomes" id="UP000885664">
    <property type="component" value="Unassembled WGS sequence"/>
</dbReference>
<comment type="caution">
    <text evidence="4">The sequence shown here is derived from an EMBL/GenBank/DDBJ whole genome shotgun (WGS) entry which is preliminary data.</text>
</comment>
<dbReference type="InterPro" id="IPR011659">
    <property type="entry name" value="WD40"/>
</dbReference>
<dbReference type="Pfam" id="PF07676">
    <property type="entry name" value="PD40"/>
    <property type="match status" value="1"/>
</dbReference>
<dbReference type="Gene3D" id="3.40.50.1820">
    <property type="entry name" value="alpha/beta hydrolase"/>
    <property type="match status" value="1"/>
</dbReference>
<sequence>MGLKIEDLEKLVLVSDPKISPASRKVAFVITRISTKEDKYNSSIWLYNITEDSYYQLTEGPSDTSPTWSPSGRYLAFVRRTEEQGKPTFELRVIDIKSCGQSRVVVKTEGGISSISWSPDEKEILFISSKGEVEKDVKHIENIPIWFNGIGFIYNRLSRLFVVDFLSGNLREVEVDAKEDISYARWSPAGKKIAYISSTDRSRPYISDIHIFDPDSGREEKLTRGNMSIEDFAWSPTGTKIVFRGSDLSRGLAGHMRLWILDLRTAEMEELGIPDRDVANAMNSDVRGPSSGQKIQWYGENIYFPLMMGYKVALYKWNEKNGISPVIEGDFTVEDYSMMGDLIASTIMSSTTPPELYLLKGGDLRKVTSFNDSLLRTAKLMKPERFSVKASDGEIIDAFILKPARFEYGKKYPAILYIHGGPATAYGESFIHEFHVLSDAGFVVIYSNPRGSTGYSEEFRDIRGKYGTRDYLDLMEVLDTAL</sequence>
<proteinExistence type="predicted"/>
<keyword evidence="1" id="KW-0378">Hydrolase</keyword>
<dbReference type="Pfam" id="PF00326">
    <property type="entry name" value="Peptidase_S9"/>
    <property type="match status" value="1"/>
</dbReference>
<dbReference type="Gene3D" id="2.120.10.30">
    <property type="entry name" value="TolB, C-terminal domain"/>
    <property type="match status" value="2"/>
</dbReference>
<dbReference type="InterPro" id="IPR001375">
    <property type="entry name" value="Peptidase_S9_cat"/>
</dbReference>
<evidence type="ECO:0000256" key="1">
    <source>
        <dbReference type="ARBA" id="ARBA00022801"/>
    </source>
</evidence>
<organism evidence="4">
    <name type="scientific">Fervidicoccus fontis</name>
    <dbReference type="NCBI Taxonomy" id="683846"/>
    <lineage>
        <taxon>Archaea</taxon>
        <taxon>Thermoproteota</taxon>
        <taxon>Thermoprotei</taxon>
        <taxon>Fervidicoccales</taxon>
        <taxon>Fervidicoccaceae</taxon>
        <taxon>Fervidicoccus</taxon>
    </lineage>
</organism>
<keyword evidence="2" id="KW-0645">Protease</keyword>
<protein>
    <submittedName>
        <fullName evidence="4">S9 family peptidase</fullName>
    </submittedName>
</protein>
<dbReference type="SUPFAM" id="SSF82171">
    <property type="entry name" value="DPP6 N-terminal domain-like"/>
    <property type="match status" value="1"/>
</dbReference>
<dbReference type="InterPro" id="IPR029058">
    <property type="entry name" value="AB_hydrolase_fold"/>
</dbReference>
<dbReference type="GO" id="GO:0004252">
    <property type="term" value="F:serine-type endopeptidase activity"/>
    <property type="evidence" value="ECO:0007669"/>
    <property type="project" value="TreeGrafter"/>
</dbReference>
<accession>A0A7C2UJF1</accession>
<keyword evidence="2" id="KW-0720">Serine protease</keyword>
<name>A0A7C2UJF1_9CREN</name>
<dbReference type="InterPro" id="IPR011042">
    <property type="entry name" value="6-blade_b-propeller_TolB-like"/>
</dbReference>